<sequence>MTLPLPGKSVRGSTTGRPIMALLDLLGRRWSLRILWELRQGPATFRELQARCEGLSPSVLNTRMGELRQALLIDTGDAGYRLSEDGEELVRRCLPLAEWAETWAERLPPPSDA</sequence>
<dbReference type="InterPro" id="IPR036390">
    <property type="entry name" value="WH_DNA-bd_sf"/>
</dbReference>
<evidence type="ECO:0000313" key="5">
    <source>
        <dbReference type="EMBL" id="BCG24125.1"/>
    </source>
</evidence>
<dbReference type="EMBL" id="BQKM01000020">
    <property type="protein sequence ID" value="GJN55660.1"/>
    <property type="molecule type" value="Genomic_DNA"/>
</dbReference>
<keyword evidence="1" id="KW-0805">Transcription regulation</keyword>
<gene>
    <name evidence="5" type="ORF">TUM18999_23160</name>
    <name evidence="6" type="ORF">TUM20286_54120</name>
</gene>
<dbReference type="Gene3D" id="1.10.10.10">
    <property type="entry name" value="Winged helix-like DNA-binding domain superfamily/Winged helix DNA-binding domain"/>
    <property type="match status" value="1"/>
</dbReference>
<evidence type="ECO:0000313" key="6">
    <source>
        <dbReference type="EMBL" id="GJN55660.1"/>
    </source>
</evidence>
<dbReference type="InterPro" id="IPR002577">
    <property type="entry name" value="HTH_HxlR"/>
</dbReference>
<accession>A0A6J4E420</accession>
<dbReference type="PANTHER" id="PTHR33204">
    <property type="entry name" value="TRANSCRIPTIONAL REGULATOR, MARR FAMILY"/>
    <property type="match status" value="1"/>
</dbReference>
<evidence type="ECO:0000256" key="3">
    <source>
        <dbReference type="ARBA" id="ARBA00023163"/>
    </source>
</evidence>
<feature type="domain" description="HTH hxlR-type" evidence="4">
    <location>
        <begin position="17"/>
        <end position="108"/>
    </location>
</feature>
<keyword evidence="2" id="KW-0238">DNA-binding</keyword>
<evidence type="ECO:0000259" key="4">
    <source>
        <dbReference type="PROSITE" id="PS51118"/>
    </source>
</evidence>
<organism evidence="5 7">
    <name type="scientific">Pseudomonas tohonis</name>
    <dbReference type="NCBI Taxonomy" id="2725477"/>
    <lineage>
        <taxon>Bacteria</taxon>
        <taxon>Pseudomonadati</taxon>
        <taxon>Pseudomonadota</taxon>
        <taxon>Gammaproteobacteria</taxon>
        <taxon>Pseudomonadales</taxon>
        <taxon>Pseudomonadaceae</taxon>
        <taxon>Pseudomonas</taxon>
    </lineage>
</organism>
<dbReference type="Pfam" id="PF01638">
    <property type="entry name" value="HxlR"/>
    <property type="match status" value="1"/>
</dbReference>
<evidence type="ECO:0000313" key="8">
    <source>
        <dbReference type="Proteomes" id="UP001054892"/>
    </source>
</evidence>
<reference evidence="5 7" key="1">
    <citation type="submission" date="2020-05" db="EMBL/GenBank/DDBJ databases">
        <title>Characterization of novel class B3 metallo-beta-lactamase from novel Pseudomonas species.</title>
        <authorList>
            <person name="Yamada K."/>
            <person name="Aoki K."/>
            <person name="Ishii Y."/>
        </authorList>
    </citation>
    <scope>NUCLEOTIDE SEQUENCE [LARGE SCALE GENOMIC DNA]</scope>
    <source>
        <strain evidence="5 7">TUM18999</strain>
        <strain evidence="6 8">TUM20286</strain>
    </source>
</reference>
<dbReference type="PROSITE" id="PS51118">
    <property type="entry name" value="HTH_HXLR"/>
    <property type="match status" value="1"/>
</dbReference>
<dbReference type="PANTHER" id="PTHR33204:SF37">
    <property type="entry name" value="HTH-TYPE TRANSCRIPTIONAL REGULATOR YODB"/>
    <property type="match status" value="1"/>
</dbReference>
<proteinExistence type="predicted"/>
<dbReference type="SUPFAM" id="SSF46785">
    <property type="entry name" value="Winged helix' DNA-binding domain"/>
    <property type="match status" value="1"/>
</dbReference>
<dbReference type="Proteomes" id="UP001054892">
    <property type="component" value="Unassembled WGS sequence"/>
</dbReference>
<dbReference type="Proteomes" id="UP000509383">
    <property type="component" value="Chromosome"/>
</dbReference>
<dbReference type="RefSeq" id="WP_173178352.1">
    <property type="nucleotide sequence ID" value="NZ_AP023189.1"/>
</dbReference>
<keyword evidence="3" id="KW-0804">Transcription</keyword>
<evidence type="ECO:0000256" key="1">
    <source>
        <dbReference type="ARBA" id="ARBA00023015"/>
    </source>
</evidence>
<evidence type="ECO:0000256" key="2">
    <source>
        <dbReference type="ARBA" id="ARBA00023125"/>
    </source>
</evidence>
<name>A0A6J4E420_9PSED</name>
<keyword evidence="8" id="KW-1185">Reference proteome</keyword>
<dbReference type="EMBL" id="AP023189">
    <property type="protein sequence ID" value="BCG24125.1"/>
    <property type="molecule type" value="Genomic_DNA"/>
</dbReference>
<evidence type="ECO:0000313" key="7">
    <source>
        <dbReference type="Proteomes" id="UP000509383"/>
    </source>
</evidence>
<dbReference type="KEGG" id="ptw:TUM18999_23160"/>
<protein>
    <submittedName>
        <fullName evidence="5">Transcriptional regulator</fullName>
    </submittedName>
</protein>
<dbReference type="InterPro" id="IPR036388">
    <property type="entry name" value="WH-like_DNA-bd_sf"/>
</dbReference>
<dbReference type="GO" id="GO:0003677">
    <property type="term" value="F:DNA binding"/>
    <property type="evidence" value="ECO:0007669"/>
    <property type="project" value="UniProtKB-KW"/>
</dbReference>
<dbReference type="AlphaFoldDB" id="A0A6J4E420"/>